<dbReference type="InterPro" id="IPR045036">
    <property type="entry name" value="Spartin-like"/>
</dbReference>
<evidence type="ECO:0000256" key="1">
    <source>
        <dbReference type="SAM" id="MobiDB-lite"/>
    </source>
</evidence>
<accession>A0A9P4M1H9</accession>
<protein>
    <recommendedName>
        <fullName evidence="2">Senescence domain-containing protein</fullName>
    </recommendedName>
</protein>
<dbReference type="PANTHER" id="PTHR21068">
    <property type="entry name" value="SPARTIN"/>
    <property type="match status" value="1"/>
</dbReference>
<sequence length="531" mass="55776">MAGHNDPRLLYSIAGIRAYHIQNGEESPLTPSGPQTLSLLMVPTSSPFADLSNTYAQNEVPEEDFYLHLNLPPELDLPLPATTQIYHQPPRSYLIPRWDLGPDSGAFTRIEFPSLGKGPNQVSQEDIDTFETILAQCTAFLERAHPPTSGKALQGEKGVASYNPADFAPGEAYAKGTASSNHGQIVLVDEDDGSVVGELTDGAQVVEHETLKPGQKGNLIYPVEIQISPDGKRIDVRPVSEDYLRMARHPAYRDSSMVQNAAAASRLIVTGSSYLSNLMSSGADNFMAKTKPVERPLTFTPTTHDRVRKIHSFTAGAADLSAKTVGQVGKIAQNVGATLAKREAKKNKNKEPTEDYKPGLLNKSMIAFSTLADGIAFSGKSILQTGQAATSTVVRHRYGDEAGGIAHQLAGGVTNVGLVYIDVTGVSRRAVIKSVAKGMVVGRVKGGGEVVVGGGDGGVVPESDLRKAAGGGVTNDNLGQTQVGGPPGPGLVGFGNAAPPPSSYGGSTVGEPLGSAGLHGQNYMGEKGGRY</sequence>
<dbReference type="GO" id="GO:0005886">
    <property type="term" value="C:plasma membrane"/>
    <property type="evidence" value="ECO:0007669"/>
    <property type="project" value="TreeGrafter"/>
</dbReference>
<dbReference type="Proteomes" id="UP000799772">
    <property type="component" value="Unassembled WGS sequence"/>
</dbReference>
<evidence type="ECO:0000313" key="3">
    <source>
        <dbReference type="EMBL" id="KAF2093475.1"/>
    </source>
</evidence>
<comment type="caution">
    <text evidence="3">The sequence shown here is derived from an EMBL/GenBank/DDBJ whole genome shotgun (WGS) entry which is preliminary data.</text>
</comment>
<dbReference type="InterPro" id="IPR009686">
    <property type="entry name" value="Senescence/spartin_C"/>
</dbReference>
<reference evidence="3" key="1">
    <citation type="journal article" date="2020" name="Stud. Mycol.">
        <title>101 Dothideomycetes genomes: a test case for predicting lifestyles and emergence of pathogens.</title>
        <authorList>
            <person name="Haridas S."/>
            <person name="Albert R."/>
            <person name="Binder M."/>
            <person name="Bloem J."/>
            <person name="Labutti K."/>
            <person name="Salamov A."/>
            <person name="Andreopoulos B."/>
            <person name="Baker S."/>
            <person name="Barry K."/>
            <person name="Bills G."/>
            <person name="Bluhm B."/>
            <person name="Cannon C."/>
            <person name="Castanera R."/>
            <person name="Culley D."/>
            <person name="Daum C."/>
            <person name="Ezra D."/>
            <person name="Gonzalez J."/>
            <person name="Henrissat B."/>
            <person name="Kuo A."/>
            <person name="Liang C."/>
            <person name="Lipzen A."/>
            <person name="Lutzoni F."/>
            <person name="Magnuson J."/>
            <person name="Mondo S."/>
            <person name="Nolan M."/>
            <person name="Ohm R."/>
            <person name="Pangilinan J."/>
            <person name="Park H.-J."/>
            <person name="Ramirez L."/>
            <person name="Alfaro M."/>
            <person name="Sun H."/>
            <person name="Tritt A."/>
            <person name="Yoshinaga Y."/>
            <person name="Zwiers L.-H."/>
            <person name="Turgeon B."/>
            <person name="Goodwin S."/>
            <person name="Spatafora J."/>
            <person name="Crous P."/>
            <person name="Grigoriev I."/>
        </authorList>
    </citation>
    <scope>NUCLEOTIDE SEQUENCE</scope>
    <source>
        <strain evidence="3">CBS 133067</strain>
    </source>
</reference>
<dbReference type="GO" id="GO:0051301">
    <property type="term" value="P:cell division"/>
    <property type="evidence" value="ECO:0007669"/>
    <property type="project" value="TreeGrafter"/>
</dbReference>
<name>A0A9P4M1H9_9PEZI</name>
<dbReference type="PANTHER" id="PTHR21068:SF43">
    <property type="entry name" value="SPARTIN"/>
    <property type="match status" value="1"/>
</dbReference>
<feature type="region of interest" description="Disordered" evidence="1">
    <location>
        <begin position="466"/>
        <end position="531"/>
    </location>
</feature>
<dbReference type="Pfam" id="PF06911">
    <property type="entry name" value="Senescence"/>
    <property type="match status" value="1"/>
</dbReference>
<evidence type="ECO:0000259" key="2">
    <source>
        <dbReference type="Pfam" id="PF06911"/>
    </source>
</evidence>
<dbReference type="EMBL" id="ML978138">
    <property type="protein sequence ID" value="KAF2093475.1"/>
    <property type="molecule type" value="Genomic_DNA"/>
</dbReference>
<feature type="domain" description="Senescence" evidence="2">
    <location>
        <begin position="255"/>
        <end position="437"/>
    </location>
</feature>
<dbReference type="OrthoDB" id="20821at2759"/>
<organism evidence="3 4">
    <name type="scientific">Rhizodiscina lignyota</name>
    <dbReference type="NCBI Taxonomy" id="1504668"/>
    <lineage>
        <taxon>Eukaryota</taxon>
        <taxon>Fungi</taxon>
        <taxon>Dikarya</taxon>
        <taxon>Ascomycota</taxon>
        <taxon>Pezizomycotina</taxon>
        <taxon>Dothideomycetes</taxon>
        <taxon>Pleosporomycetidae</taxon>
        <taxon>Aulographales</taxon>
        <taxon>Rhizodiscinaceae</taxon>
        <taxon>Rhizodiscina</taxon>
    </lineage>
</organism>
<proteinExistence type="predicted"/>
<keyword evidence="4" id="KW-1185">Reference proteome</keyword>
<gene>
    <name evidence="3" type="ORF">NA57DRAFT_48197</name>
</gene>
<dbReference type="AlphaFoldDB" id="A0A9P4M1H9"/>
<evidence type="ECO:0000313" key="4">
    <source>
        <dbReference type="Proteomes" id="UP000799772"/>
    </source>
</evidence>